<dbReference type="InterPro" id="IPR027417">
    <property type="entry name" value="P-loop_NTPase"/>
</dbReference>
<dbReference type="Proteomes" id="UP001163127">
    <property type="component" value="Chromosome"/>
</dbReference>
<protein>
    <submittedName>
        <fullName evidence="6">AAA family ATPase</fullName>
    </submittedName>
</protein>
<keyword evidence="2" id="KW-0547">Nucleotide-binding</keyword>
<accession>A0AA47FGQ5</accession>
<dbReference type="InterPro" id="IPR041627">
    <property type="entry name" value="AAA_lid_6"/>
</dbReference>
<dbReference type="GO" id="GO:0016887">
    <property type="term" value="F:ATP hydrolysis activity"/>
    <property type="evidence" value="ECO:0007669"/>
    <property type="project" value="InterPro"/>
</dbReference>
<evidence type="ECO:0000313" key="6">
    <source>
        <dbReference type="EMBL" id="WAL43043.1"/>
    </source>
</evidence>
<gene>
    <name evidence="6" type="ORF">OFA60_00290</name>
</gene>
<dbReference type="InterPro" id="IPR000641">
    <property type="entry name" value="CbxX/CfxQ"/>
</dbReference>
<comment type="similarity">
    <text evidence="1">Belongs to the CbxX/CfxQ family.</text>
</comment>
<name>A0AA47FGQ5_ACTNA</name>
<evidence type="ECO:0000256" key="2">
    <source>
        <dbReference type="ARBA" id="ARBA00022741"/>
    </source>
</evidence>
<keyword evidence="3" id="KW-0067">ATP-binding</keyword>
<dbReference type="InterPro" id="IPR050773">
    <property type="entry name" value="CbxX/CfxQ_RuBisCO_ESX"/>
</dbReference>
<reference evidence="6" key="1">
    <citation type="submission" date="2022-11" db="EMBL/GenBank/DDBJ databases">
        <title>Dental biofilm bacteria. Genome sequencing and assembly.</title>
        <authorList>
            <person name="Robertsson C."/>
        </authorList>
    </citation>
    <scope>NUCLEOTIDE SEQUENCE</scope>
    <source>
        <strain evidence="6">CW</strain>
    </source>
</reference>
<proteinExistence type="inferred from homology"/>
<dbReference type="RefSeq" id="WP_171972789.1">
    <property type="nucleotide sequence ID" value="NZ_CP113787.1"/>
</dbReference>
<dbReference type="PANTHER" id="PTHR43392:SF2">
    <property type="entry name" value="AAA-TYPE ATPASE FAMILY PROTEIN _ ANKYRIN REPEAT FAMILY PROTEIN"/>
    <property type="match status" value="1"/>
</dbReference>
<sequence length="885" mass="96639">MPDVVDQIGRNIRALSFHEAAFAFLEIPQYRSDLSPLSHVALRVLRWCYGRLLLESANSYERIEKGAAGKLGPAVSAELRRNMLPAPERWLDDVLVSPFDEAHVSGVLKLQGLRAATQALMPLEPARPRLQLLVAAIDRVLERHSEAHLVESNGSELAQMIADAVTDDEAIQWPELRGFEFEFMLAVANAARCVDELNALMGADLTLPDIIVSSMRSISYNKTKPDSPVCDPLEYLPEGLGRYIGGVTFLEIKDKLKVLPWAKSPDGSIASYVREAIRGGHLAELRSWVAAIITLQGYLAVRAESFPSAGPDYKNYVESMRVVLTPQVDISSIVGASSSKASDAIDELEGMTGLGSIKQQVKALAAELQVAQERRARGLPVPNVSRHMVFEGNPGTAKTTVARLIGRIFKQVGLLRSGKVVEVSRQDLVSQYVGHTAKVTQEKVDEALGGVLFIDEAYTLAPKSPGSSDFGTEAIETLMKAMEDHRDDLIVIVAGYHDEMQNFFRTNPGLASRFPTTLTFDDYSDDELVEIFLGIVESMGLKPVEGVAAAVRSQIPSPRPKGYGNGRAMRTLAEFAYKRQNLRLANSESLESADTDVSELLPVDISDATDESRQESRPGGSQGSAMKELQGMTGLAPVKEQVRRIVAKATLAEAAAEAGVVAAPESRHMLFLGNPGTAKTTVARLIARIYKDLGVLREGHLVEVKREDLVAGYVGQTAEKTIRAAERALGGVLFIDEAYTLARQPGSNDFGGEAIDALLAFMEDHRDDLVVIAAGYTKEMQTFLEANSGIPSRFPVHVHFPDYTDDELVSIFSSMVKVRNMVMGEGVEAAVRRFLPSPRPDGFGNARYVRNLFEQAVGNQQLRLFEGNDLSPEAVRTMLAVDLPR</sequence>
<dbReference type="PANTHER" id="PTHR43392">
    <property type="entry name" value="AAA-TYPE ATPASE FAMILY PROTEIN / ANKYRIN REPEAT FAMILY PROTEIN"/>
    <property type="match status" value="1"/>
</dbReference>
<dbReference type="SUPFAM" id="SSF52540">
    <property type="entry name" value="P-loop containing nucleoside triphosphate hydrolases"/>
    <property type="match status" value="2"/>
</dbReference>
<dbReference type="Gene3D" id="1.10.8.60">
    <property type="match status" value="2"/>
</dbReference>
<feature type="domain" description="AAA+ ATPase" evidence="5">
    <location>
        <begin position="665"/>
        <end position="804"/>
    </location>
</feature>
<evidence type="ECO:0000259" key="5">
    <source>
        <dbReference type="SMART" id="SM00382"/>
    </source>
</evidence>
<dbReference type="EMBL" id="CP113787">
    <property type="protein sequence ID" value="WAL43043.1"/>
    <property type="molecule type" value="Genomic_DNA"/>
</dbReference>
<evidence type="ECO:0000256" key="1">
    <source>
        <dbReference type="ARBA" id="ARBA00010378"/>
    </source>
</evidence>
<dbReference type="InterPro" id="IPR003593">
    <property type="entry name" value="AAA+_ATPase"/>
</dbReference>
<dbReference type="Pfam" id="PF00004">
    <property type="entry name" value="AAA"/>
    <property type="match status" value="2"/>
</dbReference>
<dbReference type="GO" id="GO:0005524">
    <property type="term" value="F:ATP binding"/>
    <property type="evidence" value="ECO:0007669"/>
    <property type="project" value="UniProtKB-KW"/>
</dbReference>
<dbReference type="AlphaFoldDB" id="A0AA47FGQ5"/>
<dbReference type="SMART" id="SM00382">
    <property type="entry name" value="AAA"/>
    <property type="match status" value="2"/>
</dbReference>
<evidence type="ECO:0000256" key="3">
    <source>
        <dbReference type="ARBA" id="ARBA00022840"/>
    </source>
</evidence>
<dbReference type="CDD" id="cd00009">
    <property type="entry name" value="AAA"/>
    <property type="match status" value="2"/>
</dbReference>
<dbReference type="FunFam" id="3.40.50.300:FF:000216">
    <property type="entry name" value="Type VII secretion ATPase EccA"/>
    <property type="match status" value="2"/>
</dbReference>
<dbReference type="Pfam" id="PF17866">
    <property type="entry name" value="AAA_lid_6"/>
    <property type="match status" value="2"/>
</dbReference>
<feature type="region of interest" description="Disordered" evidence="4">
    <location>
        <begin position="607"/>
        <end position="626"/>
    </location>
</feature>
<organism evidence="6 7">
    <name type="scientific">Actinomyces naeslundii</name>
    <dbReference type="NCBI Taxonomy" id="1655"/>
    <lineage>
        <taxon>Bacteria</taxon>
        <taxon>Bacillati</taxon>
        <taxon>Actinomycetota</taxon>
        <taxon>Actinomycetes</taxon>
        <taxon>Actinomycetales</taxon>
        <taxon>Actinomycetaceae</taxon>
        <taxon>Actinomyces</taxon>
    </lineage>
</organism>
<dbReference type="InterPro" id="IPR003959">
    <property type="entry name" value="ATPase_AAA_core"/>
</dbReference>
<dbReference type="PRINTS" id="PR00819">
    <property type="entry name" value="CBXCFQXSUPER"/>
</dbReference>
<evidence type="ECO:0000256" key="4">
    <source>
        <dbReference type="SAM" id="MobiDB-lite"/>
    </source>
</evidence>
<feature type="domain" description="AAA+ ATPase" evidence="5">
    <location>
        <begin position="384"/>
        <end position="524"/>
    </location>
</feature>
<evidence type="ECO:0000313" key="7">
    <source>
        <dbReference type="Proteomes" id="UP001163127"/>
    </source>
</evidence>
<dbReference type="Gene3D" id="3.40.50.300">
    <property type="entry name" value="P-loop containing nucleotide triphosphate hydrolases"/>
    <property type="match status" value="2"/>
</dbReference>